<evidence type="ECO:0000256" key="5">
    <source>
        <dbReference type="ARBA" id="ARBA00022801"/>
    </source>
</evidence>
<sequence length="682" mass="70997">MTSRSSHRRTLHTTRRRAAAVALAGVAALVATAVQSGSATAAPEKAPSAASEARPGSEPVRLTPAQRAALIREANATTADTAKDLGLGAKEKLVVRDVLKDRDGTVHVRYERTYDGLPVLGGDLVVQGAEPGAAESVVKATRAAVKPATTTATVPAAKAEQQALSAAKAEKAEGADVDRAPRKVIWAAEGKPVVAYETVVGGLQHDGTPQELHVVTDATTGEKLYEWEAIQNGTGHTVYSGTVDLTTTQSGSSYNLTDGARGNHKTYNLNRGTSGTGTLFSGSDDVWGNGTPSNLESAAADAHYGAALTWDYYKSVHGRSGIRGDGVGAYSRVHYGNNYVNAFWSDGCFCMTYGDGSGNANPLTSIDVAAHEMTHGLTSNTAGLNYSGESGGLNEATSDIFASTVEFHANNPSDVGDYLIGEEIDINGDGTPLRYMDKPSKDGASKDSWYSGIGSVDVHYSSGPANHFFYLLSEGSGTKTINGVTYDSPTSDGLPVTGIGRAKAEKIWFRALTTKFTSTTNYAGARTGTLAATGELYGTDSAEYKAVQDAWAGINVGTRSGDGGGGGTSFENTADVSIPDNGAAVTSSVTVSGRAGNAPSNLQVAVDIVHTWRGDLVVDLLAPDGTAYRLKSASSSDSADNVNQTYTVNASSETANGTWKLRVQDQAAQDTGYINGWKLTFP</sequence>
<dbReference type="Gene3D" id="1.10.390.10">
    <property type="entry name" value="Neutral Protease Domain 2"/>
    <property type="match status" value="1"/>
</dbReference>
<evidence type="ECO:0000256" key="10">
    <source>
        <dbReference type="SAM" id="MobiDB-lite"/>
    </source>
</evidence>
<reference evidence="12 13" key="1">
    <citation type="submission" date="2020-08" db="EMBL/GenBank/DDBJ databases">
        <title>Genomic Encyclopedia of Type Strains, Phase III (KMG-III): the genomes of soil and plant-associated and newly described type strains.</title>
        <authorList>
            <person name="Whitman W."/>
        </authorList>
    </citation>
    <scope>NUCLEOTIDE SEQUENCE [LARGE SCALE GENOMIC DNA]</scope>
    <source>
        <strain evidence="12 13">CECT 3226</strain>
    </source>
</reference>
<organism evidence="12 13">
    <name type="scientific">Streptomyces griseoloalbus</name>
    <dbReference type="NCBI Taxonomy" id="67303"/>
    <lineage>
        <taxon>Bacteria</taxon>
        <taxon>Bacillati</taxon>
        <taxon>Actinomycetota</taxon>
        <taxon>Actinomycetes</taxon>
        <taxon>Kitasatosporales</taxon>
        <taxon>Streptomycetaceae</taxon>
        <taxon>Streptomyces</taxon>
    </lineage>
</organism>
<dbReference type="Gene3D" id="2.60.120.260">
    <property type="entry name" value="Galactose-binding domain-like"/>
    <property type="match status" value="1"/>
</dbReference>
<dbReference type="Pfam" id="PF02868">
    <property type="entry name" value="Peptidase_M4_C"/>
    <property type="match status" value="1"/>
</dbReference>
<dbReference type="FunFam" id="2.60.120.260:FF:000149">
    <property type="entry name" value="Leupeptin-inactivating enzyme 1"/>
    <property type="match status" value="1"/>
</dbReference>
<gene>
    <name evidence="12" type="ORF">FHS32_004084</name>
</gene>
<dbReference type="Pfam" id="PF01447">
    <property type="entry name" value="Peptidase_M4"/>
    <property type="match status" value="1"/>
</dbReference>
<evidence type="ECO:0000313" key="13">
    <source>
        <dbReference type="Proteomes" id="UP000568022"/>
    </source>
</evidence>
<accession>A0A7W8FBE0</accession>
<evidence type="ECO:0000256" key="3">
    <source>
        <dbReference type="ARBA" id="ARBA00022723"/>
    </source>
</evidence>
<dbReference type="Gene3D" id="3.10.170.10">
    <property type="match status" value="1"/>
</dbReference>
<dbReference type="GO" id="GO:0004252">
    <property type="term" value="F:serine-type endopeptidase activity"/>
    <property type="evidence" value="ECO:0007669"/>
    <property type="project" value="InterPro"/>
</dbReference>
<dbReference type="PANTHER" id="PTHR33794:SF1">
    <property type="entry name" value="BACILLOLYSIN"/>
    <property type="match status" value="1"/>
</dbReference>
<evidence type="ECO:0000313" key="12">
    <source>
        <dbReference type="EMBL" id="MBB5127336.1"/>
    </source>
</evidence>
<dbReference type="InterPro" id="IPR002884">
    <property type="entry name" value="P_dom"/>
</dbReference>
<dbReference type="InterPro" id="IPR006311">
    <property type="entry name" value="TAT_signal"/>
</dbReference>
<evidence type="ECO:0000259" key="11">
    <source>
        <dbReference type="PROSITE" id="PS51829"/>
    </source>
</evidence>
<dbReference type="EC" id="3.4.24.-" evidence="9"/>
<feature type="region of interest" description="Disordered" evidence="10">
    <location>
        <begin position="38"/>
        <end position="61"/>
    </location>
</feature>
<feature type="domain" description="P/Homo B" evidence="11">
    <location>
        <begin position="555"/>
        <end position="682"/>
    </location>
</feature>
<evidence type="ECO:0000256" key="9">
    <source>
        <dbReference type="RuleBase" id="RU366073"/>
    </source>
</evidence>
<keyword evidence="3" id="KW-0479">Metal-binding</keyword>
<proteinExistence type="inferred from homology"/>
<comment type="similarity">
    <text evidence="1 9">Belongs to the peptidase M4 family.</text>
</comment>
<name>A0A7W8FBE0_9ACTN</name>
<dbReference type="SUPFAM" id="SSF49785">
    <property type="entry name" value="Galactose-binding domain-like"/>
    <property type="match status" value="1"/>
</dbReference>
<dbReference type="AlphaFoldDB" id="A0A7W8FBE0"/>
<dbReference type="GO" id="GO:0006508">
    <property type="term" value="P:proteolysis"/>
    <property type="evidence" value="ECO:0007669"/>
    <property type="project" value="UniProtKB-KW"/>
</dbReference>
<dbReference type="CDD" id="cd09597">
    <property type="entry name" value="M4_TLP"/>
    <property type="match status" value="1"/>
</dbReference>
<keyword evidence="6 9" id="KW-0862">Zinc</keyword>
<dbReference type="GO" id="GO:0004222">
    <property type="term" value="F:metalloendopeptidase activity"/>
    <property type="evidence" value="ECO:0007669"/>
    <property type="project" value="UniProtKB-UniRule"/>
</dbReference>
<protein>
    <recommendedName>
        <fullName evidence="9">Neutral metalloproteinase</fullName>
        <ecNumber evidence="9">3.4.24.-</ecNumber>
    </recommendedName>
</protein>
<evidence type="ECO:0000256" key="4">
    <source>
        <dbReference type="ARBA" id="ARBA00022729"/>
    </source>
</evidence>
<dbReference type="InterPro" id="IPR008979">
    <property type="entry name" value="Galactose-bd-like_sf"/>
</dbReference>
<dbReference type="GO" id="GO:0046872">
    <property type="term" value="F:metal ion binding"/>
    <property type="evidence" value="ECO:0007669"/>
    <property type="project" value="UniProtKB-UniRule"/>
</dbReference>
<dbReference type="InterPro" id="IPR011096">
    <property type="entry name" value="FTP_domain"/>
</dbReference>
<evidence type="ECO:0000256" key="2">
    <source>
        <dbReference type="ARBA" id="ARBA00022670"/>
    </source>
</evidence>
<keyword evidence="4 9" id="KW-0732">Signal</keyword>
<dbReference type="EMBL" id="JACHJE010000009">
    <property type="protein sequence ID" value="MBB5127336.1"/>
    <property type="molecule type" value="Genomic_DNA"/>
</dbReference>
<dbReference type="PROSITE" id="PS51318">
    <property type="entry name" value="TAT"/>
    <property type="match status" value="1"/>
</dbReference>
<feature type="chain" id="PRO_5031595824" description="Neutral metalloproteinase" evidence="9">
    <location>
        <begin position="42"/>
        <end position="682"/>
    </location>
</feature>
<dbReference type="PANTHER" id="PTHR33794">
    <property type="entry name" value="BACILLOLYSIN"/>
    <property type="match status" value="1"/>
</dbReference>
<dbReference type="InterPro" id="IPR023612">
    <property type="entry name" value="Peptidase_M4"/>
</dbReference>
<evidence type="ECO:0000256" key="1">
    <source>
        <dbReference type="ARBA" id="ARBA00009388"/>
    </source>
</evidence>
<dbReference type="PRINTS" id="PR00730">
    <property type="entry name" value="THERMOLYSIN"/>
</dbReference>
<comment type="function">
    <text evidence="9">Extracellular zinc metalloprotease.</text>
</comment>
<dbReference type="InterPro" id="IPR050728">
    <property type="entry name" value="Zinc_Metalloprotease_M4"/>
</dbReference>
<evidence type="ECO:0000256" key="6">
    <source>
        <dbReference type="ARBA" id="ARBA00022833"/>
    </source>
</evidence>
<keyword evidence="13" id="KW-1185">Reference proteome</keyword>
<dbReference type="SUPFAM" id="SSF55486">
    <property type="entry name" value="Metalloproteases ('zincins'), catalytic domain"/>
    <property type="match status" value="1"/>
</dbReference>
<dbReference type="GO" id="GO:0005576">
    <property type="term" value="C:extracellular region"/>
    <property type="evidence" value="ECO:0007669"/>
    <property type="project" value="UniProtKB-SubCell"/>
</dbReference>
<evidence type="ECO:0000256" key="7">
    <source>
        <dbReference type="ARBA" id="ARBA00023049"/>
    </source>
</evidence>
<dbReference type="Gene3D" id="3.10.450.490">
    <property type="match status" value="1"/>
</dbReference>
<feature type="compositionally biased region" description="Low complexity" evidence="10">
    <location>
        <begin position="38"/>
        <end position="53"/>
    </location>
</feature>
<dbReference type="InterPro" id="IPR001570">
    <property type="entry name" value="Peptidase_M4_C_domain"/>
</dbReference>
<keyword evidence="7 9" id="KW-0482">Metalloprotease</keyword>
<comment type="caution">
    <text evidence="12">The sequence shown here is derived from an EMBL/GenBank/DDBJ whole genome shotgun (WGS) entry which is preliminary data.</text>
</comment>
<feature type="active site" description="Proton donor" evidence="8">
    <location>
        <position position="459"/>
    </location>
</feature>
<dbReference type="Gene3D" id="3.10.450.40">
    <property type="match status" value="1"/>
</dbReference>
<comment type="subcellular location">
    <subcellularLocation>
        <location evidence="9">Secreted</location>
    </subcellularLocation>
</comment>
<dbReference type="InterPro" id="IPR027268">
    <property type="entry name" value="Peptidase_M4/M1_CTD_sf"/>
</dbReference>
<dbReference type="Pfam" id="PF01483">
    <property type="entry name" value="P_proprotein"/>
    <property type="match status" value="1"/>
</dbReference>
<feature type="signal peptide" evidence="9">
    <location>
        <begin position="1"/>
        <end position="41"/>
    </location>
</feature>
<dbReference type="Proteomes" id="UP000568022">
    <property type="component" value="Unassembled WGS sequence"/>
</dbReference>
<keyword evidence="9" id="KW-0964">Secreted</keyword>
<feature type="active site" evidence="8">
    <location>
        <position position="372"/>
    </location>
</feature>
<dbReference type="PROSITE" id="PS51829">
    <property type="entry name" value="P_HOMO_B"/>
    <property type="match status" value="1"/>
</dbReference>
<dbReference type="Pfam" id="PF07504">
    <property type="entry name" value="FTP"/>
    <property type="match status" value="1"/>
</dbReference>
<keyword evidence="2 9" id="KW-0645">Protease</keyword>
<dbReference type="InterPro" id="IPR013856">
    <property type="entry name" value="Peptidase_M4_domain"/>
</dbReference>
<evidence type="ECO:0000256" key="8">
    <source>
        <dbReference type="PIRSR" id="PIRSR623612-1"/>
    </source>
</evidence>
<comment type="cofactor">
    <cofactor evidence="9">
        <name>Zn(2+)</name>
        <dbReference type="ChEBI" id="CHEBI:29105"/>
    </cofactor>
</comment>
<keyword evidence="5 9" id="KW-0378">Hydrolase</keyword>